<feature type="transmembrane region" description="Helical" evidence="5">
    <location>
        <begin position="379"/>
        <end position="399"/>
    </location>
</feature>
<accession>A0AAQ3R719</accession>
<dbReference type="GO" id="GO:0005886">
    <property type="term" value="C:plasma membrane"/>
    <property type="evidence" value="ECO:0007669"/>
    <property type="project" value="TreeGrafter"/>
</dbReference>
<feature type="transmembrane region" description="Helical" evidence="5">
    <location>
        <begin position="128"/>
        <end position="149"/>
    </location>
</feature>
<keyword evidence="3 5" id="KW-1133">Transmembrane helix</keyword>
<proteinExistence type="predicted"/>
<evidence type="ECO:0000256" key="3">
    <source>
        <dbReference type="ARBA" id="ARBA00022989"/>
    </source>
</evidence>
<evidence type="ECO:0000313" key="8">
    <source>
        <dbReference type="Proteomes" id="UP001303373"/>
    </source>
</evidence>
<sequence length="542" mass="59081">MKMARAAEVQIDDLSVAQVNVDGSETQSLAPKWKLYFLLLGLCFNLLLSTLETTIVSTALVSITNDLDGFSQRDWIVTSYLLTYTGFLTIFAKLSDIFGRKVLLLFSLVIFVVFSILCGASRSMTNLTIFRAFQGIGGSGIYSLVSVTTVQVVPHEKLGKYGAAVSSVFALASVLGPLLGGAITAKPKNWPWVFYLNGPLGVCAIALIIAFLPSTDADRETSKIFRKNAPSNAWRRLDHIGAIILLAASVLLIFVLEEAGTRLLWKSTTIIICIVLCAVLWILFPVWEHFAVGQRHTLREPIFPMGLLKSRFVSGMLLYAFFSGFPFLGVVINLPQRFQAVNDVSPFLAGIYLLPLLLCTPVAAAACGFCTSRLKLAPFYLVVAGAALQILGLGLMTSLPSTPLELQKQQFGFEVIMGLGFGLGLTTLLVMVPIVVEEKDKAVMTGAVTQVRVLGGTIGLAILSQVLNRDVERQLNTIVPPAVVQEIYQSVSTINRLNPAQQYAVRVVFADGYTLLMKVLAGFSGLVLFIAFMLWEKQPRKL</sequence>
<gene>
    <name evidence="7" type="ORF">R9X50_00677400</name>
</gene>
<dbReference type="PROSITE" id="PS50850">
    <property type="entry name" value="MFS"/>
    <property type="match status" value="1"/>
</dbReference>
<feature type="transmembrane region" description="Helical" evidence="5">
    <location>
        <begin position="268"/>
        <end position="291"/>
    </location>
</feature>
<organism evidence="7 8">
    <name type="scientific">Acrodontium crateriforme</name>
    <dbReference type="NCBI Taxonomy" id="150365"/>
    <lineage>
        <taxon>Eukaryota</taxon>
        <taxon>Fungi</taxon>
        <taxon>Dikarya</taxon>
        <taxon>Ascomycota</taxon>
        <taxon>Pezizomycotina</taxon>
        <taxon>Dothideomycetes</taxon>
        <taxon>Dothideomycetidae</taxon>
        <taxon>Mycosphaerellales</taxon>
        <taxon>Teratosphaeriaceae</taxon>
        <taxon>Acrodontium</taxon>
    </lineage>
</organism>
<feature type="transmembrane region" description="Helical" evidence="5">
    <location>
        <begin position="411"/>
        <end position="436"/>
    </location>
</feature>
<feature type="transmembrane region" description="Helical" evidence="5">
    <location>
        <begin position="312"/>
        <end position="332"/>
    </location>
</feature>
<dbReference type="SUPFAM" id="SSF103473">
    <property type="entry name" value="MFS general substrate transporter"/>
    <property type="match status" value="1"/>
</dbReference>
<dbReference type="Pfam" id="PF07690">
    <property type="entry name" value="MFS_1"/>
    <property type="match status" value="1"/>
</dbReference>
<dbReference type="PANTHER" id="PTHR23501:SF43">
    <property type="entry name" value="MULTIDRUG TRANSPORTER, PUTATIVE (AFU_ORTHOLOGUE AFUA_6G03040)-RELATED"/>
    <property type="match status" value="1"/>
</dbReference>
<feature type="transmembrane region" description="Helical" evidence="5">
    <location>
        <begin position="75"/>
        <end position="95"/>
    </location>
</feature>
<dbReference type="InterPro" id="IPR011701">
    <property type="entry name" value="MFS"/>
</dbReference>
<dbReference type="PRINTS" id="PR01036">
    <property type="entry name" value="TCRTETB"/>
</dbReference>
<evidence type="ECO:0000313" key="7">
    <source>
        <dbReference type="EMBL" id="WPH03891.1"/>
    </source>
</evidence>
<keyword evidence="2 5" id="KW-0812">Transmembrane</keyword>
<dbReference type="InterPro" id="IPR036259">
    <property type="entry name" value="MFS_trans_sf"/>
</dbReference>
<feature type="transmembrane region" description="Helical" evidence="5">
    <location>
        <begin position="448"/>
        <end position="467"/>
    </location>
</feature>
<feature type="transmembrane region" description="Helical" evidence="5">
    <location>
        <begin position="102"/>
        <end position="122"/>
    </location>
</feature>
<feature type="transmembrane region" description="Helical" evidence="5">
    <location>
        <begin position="515"/>
        <end position="535"/>
    </location>
</feature>
<dbReference type="PANTHER" id="PTHR23501">
    <property type="entry name" value="MAJOR FACILITATOR SUPERFAMILY"/>
    <property type="match status" value="1"/>
</dbReference>
<dbReference type="Proteomes" id="UP001303373">
    <property type="component" value="Chromosome 11"/>
</dbReference>
<feature type="transmembrane region" description="Helical" evidence="5">
    <location>
        <begin position="192"/>
        <end position="212"/>
    </location>
</feature>
<evidence type="ECO:0000256" key="4">
    <source>
        <dbReference type="ARBA" id="ARBA00023136"/>
    </source>
</evidence>
<evidence type="ECO:0000259" key="6">
    <source>
        <dbReference type="PROSITE" id="PS50850"/>
    </source>
</evidence>
<comment type="subcellular location">
    <subcellularLocation>
        <location evidence="1">Membrane</location>
        <topology evidence="1">Multi-pass membrane protein</topology>
    </subcellularLocation>
</comment>
<protein>
    <recommendedName>
        <fullName evidence="6">Major facilitator superfamily (MFS) profile domain-containing protein</fullName>
    </recommendedName>
</protein>
<dbReference type="Gene3D" id="1.20.1720.10">
    <property type="entry name" value="Multidrug resistance protein D"/>
    <property type="match status" value="1"/>
</dbReference>
<dbReference type="GO" id="GO:0022857">
    <property type="term" value="F:transmembrane transporter activity"/>
    <property type="evidence" value="ECO:0007669"/>
    <property type="project" value="InterPro"/>
</dbReference>
<reference evidence="7 8" key="1">
    <citation type="submission" date="2023-11" db="EMBL/GenBank/DDBJ databases">
        <title>An acidophilic fungus is an integral part of prey digestion in a carnivorous sundew plant.</title>
        <authorList>
            <person name="Tsai I.J."/>
        </authorList>
    </citation>
    <scope>NUCLEOTIDE SEQUENCE [LARGE SCALE GENOMIC DNA]</scope>
    <source>
        <strain evidence="7">169a</strain>
    </source>
</reference>
<feature type="transmembrane region" description="Helical" evidence="5">
    <location>
        <begin position="161"/>
        <end position="180"/>
    </location>
</feature>
<keyword evidence="4 5" id="KW-0472">Membrane</keyword>
<feature type="domain" description="Major facilitator superfamily (MFS) profile" evidence="6">
    <location>
        <begin position="38"/>
        <end position="539"/>
    </location>
</feature>
<evidence type="ECO:0000256" key="1">
    <source>
        <dbReference type="ARBA" id="ARBA00004141"/>
    </source>
</evidence>
<dbReference type="AlphaFoldDB" id="A0AAQ3R719"/>
<feature type="transmembrane region" description="Helical" evidence="5">
    <location>
        <begin position="344"/>
        <end position="367"/>
    </location>
</feature>
<evidence type="ECO:0000256" key="2">
    <source>
        <dbReference type="ARBA" id="ARBA00022692"/>
    </source>
</evidence>
<keyword evidence="8" id="KW-1185">Reference proteome</keyword>
<name>A0AAQ3R719_9PEZI</name>
<dbReference type="InterPro" id="IPR020846">
    <property type="entry name" value="MFS_dom"/>
</dbReference>
<dbReference type="EMBL" id="CP138590">
    <property type="protein sequence ID" value="WPH03891.1"/>
    <property type="molecule type" value="Genomic_DNA"/>
</dbReference>
<feature type="transmembrane region" description="Helical" evidence="5">
    <location>
        <begin position="233"/>
        <end position="256"/>
    </location>
</feature>
<evidence type="ECO:0000256" key="5">
    <source>
        <dbReference type="SAM" id="Phobius"/>
    </source>
</evidence>
<feature type="transmembrane region" description="Helical" evidence="5">
    <location>
        <begin position="35"/>
        <end position="63"/>
    </location>
</feature>